<evidence type="ECO:0000313" key="1">
    <source>
        <dbReference type="EMBL" id="MDZ8119779.1"/>
    </source>
</evidence>
<sequence>MDGTDLHAEAWQGIKNGYESGRLAHAYVIVGSPRGNALQFAESFLKLLYCERAEKPCNECAGCRQVEAHSHVDTLWIEPLSKSRQILAEDVRGLIRRMTQTSFEGGWKSGVILSADCMNESSENALLKTLEEPPANTLLLLITDSAESLLPTIISRCQKIVLSEGGSSAMDEIWREPLMSILHAMPPSNGLDAARMASLLKALLDRVKDGISDAVMEELDQDDEALDESKLKIILEARTNARLKEVQADVFRVMLDWQRDVLMLVSGVVSDELIHVQDMEKLEEQAKIHTQGSALKAVREVEAMSRRVERNIPDMQIFDEAFRKLARR</sequence>
<name>A0ABU5N040_9BACT</name>
<dbReference type="PANTHER" id="PTHR11669">
    <property type="entry name" value="REPLICATION FACTOR C / DNA POLYMERASE III GAMMA-TAU SUBUNIT"/>
    <property type="match status" value="1"/>
</dbReference>
<gene>
    <name evidence="1" type="ORF">P9H32_14210</name>
</gene>
<protein>
    <recommendedName>
        <fullName evidence="3">DNA polymerase III subunit delta</fullName>
    </recommendedName>
</protein>
<accession>A0ABU5N040</accession>
<dbReference type="Gene3D" id="3.40.50.300">
    <property type="entry name" value="P-loop containing nucleotide triphosphate hydrolases"/>
    <property type="match status" value="1"/>
</dbReference>
<keyword evidence="2" id="KW-1185">Reference proteome</keyword>
<dbReference type="Proteomes" id="UP001290861">
    <property type="component" value="Unassembled WGS sequence"/>
</dbReference>
<dbReference type="Pfam" id="PF13177">
    <property type="entry name" value="DNA_pol3_delta2"/>
    <property type="match status" value="1"/>
</dbReference>
<dbReference type="RefSeq" id="WP_322609561.1">
    <property type="nucleotide sequence ID" value="NZ_JARVCO010000012.1"/>
</dbReference>
<dbReference type="InterPro" id="IPR050238">
    <property type="entry name" value="DNA_Rep/Repair_Clamp_Loader"/>
</dbReference>
<proteinExistence type="predicted"/>
<evidence type="ECO:0008006" key="3">
    <source>
        <dbReference type="Google" id="ProtNLM"/>
    </source>
</evidence>
<dbReference type="InterPro" id="IPR027417">
    <property type="entry name" value="P-loop_NTPase"/>
</dbReference>
<dbReference type="PANTHER" id="PTHR11669:SF8">
    <property type="entry name" value="DNA POLYMERASE III SUBUNIT DELTA"/>
    <property type="match status" value="1"/>
</dbReference>
<dbReference type="SUPFAM" id="SSF52540">
    <property type="entry name" value="P-loop containing nucleoside triphosphate hydrolases"/>
    <property type="match status" value="1"/>
</dbReference>
<organism evidence="1 2">
    <name type="scientific">Pontiella agarivorans</name>
    <dbReference type="NCBI Taxonomy" id="3038953"/>
    <lineage>
        <taxon>Bacteria</taxon>
        <taxon>Pseudomonadati</taxon>
        <taxon>Kiritimatiellota</taxon>
        <taxon>Kiritimatiellia</taxon>
        <taxon>Kiritimatiellales</taxon>
        <taxon>Pontiellaceae</taxon>
        <taxon>Pontiella</taxon>
    </lineage>
</organism>
<evidence type="ECO:0000313" key="2">
    <source>
        <dbReference type="Proteomes" id="UP001290861"/>
    </source>
</evidence>
<reference evidence="1 2" key="1">
    <citation type="journal article" date="2024" name="Appl. Environ. Microbiol.">
        <title>Pontiella agarivorans sp. nov., a novel marine anaerobic bacterium capable of degrading macroalgal polysaccharides and fixing nitrogen.</title>
        <authorList>
            <person name="Liu N."/>
            <person name="Kivenson V."/>
            <person name="Peng X."/>
            <person name="Cui Z."/>
            <person name="Lankiewicz T.S."/>
            <person name="Gosselin K.M."/>
            <person name="English C.J."/>
            <person name="Blair E.M."/>
            <person name="O'Malley M.A."/>
            <person name="Valentine D.L."/>
        </authorList>
    </citation>
    <scope>NUCLEOTIDE SEQUENCE [LARGE SCALE GENOMIC DNA]</scope>
    <source>
        <strain evidence="1 2">NLcol2</strain>
    </source>
</reference>
<comment type="caution">
    <text evidence="1">The sequence shown here is derived from an EMBL/GenBank/DDBJ whole genome shotgun (WGS) entry which is preliminary data.</text>
</comment>
<dbReference type="EMBL" id="JARVCO010000012">
    <property type="protein sequence ID" value="MDZ8119779.1"/>
    <property type="molecule type" value="Genomic_DNA"/>
</dbReference>